<evidence type="ECO:0000256" key="1">
    <source>
        <dbReference type="ARBA" id="ARBA00022722"/>
    </source>
</evidence>
<dbReference type="PANTHER" id="PTHR13620:SF105">
    <property type="entry name" value="OS01G0737700 PROTEIN"/>
    <property type="match status" value="1"/>
</dbReference>
<sequence length="219" mass="25164">MAMEISIVDHELPDDTHNFYDVYFYSDRINTLVTNDPSQVSHWLADTQRIHRRRLSKLIVGVDVEWRPNFNKYQENPVATLQLCVGRRCLVFQILHCTKEYDDIPDDLRDFLGNTDYTFVGIGVQSDVEKLLEDYGLGVGGSVVDLRNLAAEECGMKQLRNAGMKELARVVLGREVGKPRRVTMGRWDYRWLTPDQVQYACVDAFVSFEIGRRLNASGN</sequence>
<keyword evidence="1" id="KW-0540">Nuclease</keyword>
<dbReference type="SMART" id="SM00474">
    <property type="entry name" value="35EXOc"/>
    <property type="match status" value="1"/>
</dbReference>
<accession>A0A6P6SIT0</accession>
<dbReference type="InterPro" id="IPR002562">
    <property type="entry name" value="3'-5'_exonuclease_dom"/>
</dbReference>
<dbReference type="GeneID" id="113691855"/>
<dbReference type="GO" id="GO:0006139">
    <property type="term" value="P:nucleobase-containing compound metabolic process"/>
    <property type="evidence" value="ECO:0007669"/>
    <property type="project" value="InterPro"/>
</dbReference>
<dbReference type="Gene3D" id="3.30.420.10">
    <property type="entry name" value="Ribonuclease H-like superfamily/Ribonuclease H"/>
    <property type="match status" value="1"/>
</dbReference>
<keyword evidence="4" id="KW-1185">Reference proteome</keyword>
<dbReference type="CDD" id="cd06141">
    <property type="entry name" value="WRN_exo"/>
    <property type="match status" value="1"/>
</dbReference>
<reference evidence="5" key="2">
    <citation type="submission" date="2025-08" db="UniProtKB">
        <authorList>
            <consortium name="RefSeq"/>
        </authorList>
    </citation>
    <scope>IDENTIFICATION</scope>
    <source>
        <tissue evidence="5">Leaves</tissue>
    </source>
</reference>
<dbReference type="Proteomes" id="UP001652660">
    <property type="component" value="Chromosome 6c"/>
</dbReference>
<dbReference type="Pfam" id="PF01612">
    <property type="entry name" value="DNA_pol_A_exo1"/>
    <property type="match status" value="1"/>
</dbReference>
<dbReference type="RefSeq" id="XP_027065983.2">
    <property type="nucleotide sequence ID" value="XM_027210182.2"/>
</dbReference>
<reference evidence="4" key="1">
    <citation type="journal article" date="2025" name="Foods">
        <title>Unveiling the Microbial Signatures of Arabica Coffee Cherries: Insights into Ripeness Specific Diversity, Functional Traits, and Implications for Quality and Safety.</title>
        <authorList>
            <consortium name="RefSeq"/>
            <person name="Tenea G.N."/>
            <person name="Cifuentes V."/>
            <person name="Reyes P."/>
            <person name="Cevallos-Vallejos M."/>
        </authorList>
    </citation>
    <scope>NUCLEOTIDE SEQUENCE [LARGE SCALE GENOMIC DNA]</scope>
</reference>
<dbReference type="GO" id="GO:0005634">
    <property type="term" value="C:nucleus"/>
    <property type="evidence" value="ECO:0007669"/>
    <property type="project" value="TreeGrafter"/>
</dbReference>
<evidence type="ECO:0000313" key="4">
    <source>
        <dbReference type="Proteomes" id="UP001652660"/>
    </source>
</evidence>
<dbReference type="GO" id="GO:0005737">
    <property type="term" value="C:cytoplasm"/>
    <property type="evidence" value="ECO:0007669"/>
    <property type="project" value="TreeGrafter"/>
</dbReference>
<dbReference type="InterPro" id="IPR012337">
    <property type="entry name" value="RNaseH-like_sf"/>
</dbReference>
<gene>
    <name evidence="5" type="primary">LOC113691855</name>
</gene>
<dbReference type="GO" id="GO:0008408">
    <property type="term" value="F:3'-5' exonuclease activity"/>
    <property type="evidence" value="ECO:0007669"/>
    <property type="project" value="InterPro"/>
</dbReference>
<proteinExistence type="predicted"/>
<dbReference type="InterPro" id="IPR036397">
    <property type="entry name" value="RNaseH_sf"/>
</dbReference>
<evidence type="ECO:0000256" key="2">
    <source>
        <dbReference type="ARBA" id="ARBA00022801"/>
    </source>
</evidence>
<organism evidence="4 5">
    <name type="scientific">Coffea arabica</name>
    <name type="common">Arabian coffee</name>
    <dbReference type="NCBI Taxonomy" id="13443"/>
    <lineage>
        <taxon>Eukaryota</taxon>
        <taxon>Viridiplantae</taxon>
        <taxon>Streptophyta</taxon>
        <taxon>Embryophyta</taxon>
        <taxon>Tracheophyta</taxon>
        <taxon>Spermatophyta</taxon>
        <taxon>Magnoliopsida</taxon>
        <taxon>eudicotyledons</taxon>
        <taxon>Gunneridae</taxon>
        <taxon>Pentapetalae</taxon>
        <taxon>asterids</taxon>
        <taxon>lamiids</taxon>
        <taxon>Gentianales</taxon>
        <taxon>Rubiaceae</taxon>
        <taxon>Ixoroideae</taxon>
        <taxon>Gardenieae complex</taxon>
        <taxon>Bertiereae - Coffeeae clade</taxon>
        <taxon>Coffeeae</taxon>
        <taxon>Coffea</taxon>
    </lineage>
</organism>
<name>A0A6P6SIT0_COFAR</name>
<feature type="domain" description="3'-5' exonuclease" evidence="3">
    <location>
        <begin position="31"/>
        <end position="219"/>
    </location>
</feature>
<evidence type="ECO:0000313" key="5">
    <source>
        <dbReference type="RefSeq" id="XP_027065983.2"/>
    </source>
</evidence>
<protein>
    <submittedName>
        <fullName evidence="5">3'-5' exonuclease-like</fullName>
    </submittedName>
</protein>
<dbReference type="InterPro" id="IPR051132">
    <property type="entry name" value="3-5_Exonuclease_domain"/>
</dbReference>
<dbReference type="OrthoDB" id="1920326at2759"/>
<evidence type="ECO:0000259" key="3">
    <source>
        <dbReference type="SMART" id="SM00474"/>
    </source>
</evidence>
<dbReference type="PANTHER" id="PTHR13620">
    <property type="entry name" value="3-5 EXONUCLEASE"/>
    <property type="match status" value="1"/>
</dbReference>
<dbReference type="SUPFAM" id="SSF53098">
    <property type="entry name" value="Ribonuclease H-like"/>
    <property type="match status" value="1"/>
</dbReference>
<dbReference type="AlphaFoldDB" id="A0A6P6SIT0"/>
<keyword evidence="2" id="KW-0378">Hydrolase</keyword>
<dbReference type="GO" id="GO:0003676">
    <property type="term" value="F:nucleic acid binding"/>
    <property type="evidence" value="ECO:0007669"/>
    <property type="project" value="InterPro"/>
</dbReference>